<proteinExistence type="predicted"/>
<dbReference type="SUPFAM" id="SSF111352">
    <property type="entry name" value="Ammonium transporter"/>
    <property type="match status" value="1"/>
</dbReference>
<keyword evidence="6" id="KW-1185">Reference proteome</keyword>
<protein>
    <submittedName>
        <fullName evidence="5">Uncharacterized protein</fullName>
    </submittedName>
</protein>
<feature type="region of interest" description="Disordered" evidence="3">
    <location>
        <begin position="1"/>
        <end position="22"/>
    </location>
</feature>
<evidence type="ECO:0000256" key="3">
    <source>
        <dbReference type="SAM" id="MobiDB-lite"/>
    </source>
</evidence>
<dbReference type="EMBL" id="MU853837">
    <property type="protein sequence ID" value="KAK3938079.1"/>
    <property type="molecule type" value="Genomic_DNA"/>
</dbReference>
<keyword evidence="2" id="KW-0924">Ammonia transport</keyword>
<name>A0AAN6N2Y7_9PEZI</name>
<sequence length="135" mass="13842">MAGNATATDAAAAATSSPVWWTPDPNSGVGSGDNAWQLTAATLVGLQSVPGLVVLYGGITKKKWARKRRSRHAGQKGNVERRAQKALEKLPACSAAASTNERARIARCGGEGDGEGAGGRVGAGRMYAAADMETM</sequence>
<evidence type="ECO:0000256" key="4">
    <source>
        <dbReference type="SAM" id="Phobius"/>
    </source>
</evidence>
<dbReference type="GO" id="GO:0008519">
    <property type="term" value="F:ammonium channel activity"/>
    <property type="evidence" value="ECO:0007669"/>
    <property type="project" value="InterPro"/>
</dbReference>
<organism evidence="5 6">
    <name type="scientific">Diplogelasinospora grovesii</name>
    <dbReference type="NCBI Taxonomy" id="303347"/>
    <lineage>
        <taxon>Eukaryota</taxon>
        <taxon>Fungi</taxon>
        <taxon>Dikarya</taxon>
        <taxon>Ascomycota</taxon>
        <taxon>Pezizomycotina</taxon>
        <taxon>Sordariomycetes</taxon>
        <taxon>Sordariomycetidae</taxon>
        <taxon>Sordariales</taxon>
        <taxon>Diplogelasinosporaceae</taxon>
        <taxon>Diplogelasinospora</taxon>
    </lineage>
</organism>
<evidence type="ECO:0000256" key="2">
    <source>
        <dbReference type="ARBA" id="ARBA00023177"/>
    </source>
</evidence>
<keyword evidence="4" id="KW-0812">Transmembrane</keyword>
<dbReference type="InterPro" id="IPR001905">
    <property type="entry name" value="Ammonium_transpt"/>
</dbReference>
<feature type="transmembrane region" description="Helical" evidence="4">
    <location>
        <begin position="35"/>
        <end position="59"/>
    </location>
</feature>
<comment type="caution">
    <text evidence="5">The sequence shown here is derived from an EMBL/GenBank/DDBJ whole genome shotgun (WGS) entry which is preliminary data.</text>
</comment>
<dbReference type="PANTHER" id="PTHR43029:SF10">
    <property type="entry name" value="AMMONIUM TRANSPORTER MEP2"/>
    <property type="match status" value="1"/>
</dbReference>
<keyword evidence="1" id="KW-0813">Transport</keyword>
<dbReference type="GO" id="GO:0005886">
    <property type="term" value="C:plasma membrane"/>
    <property type="evidence" value="ECO:0007669"/>
    <property type="project" value="TreeGrafter"/>
</dbReference>
<keyword evidence="4" id="KW-1133">Transmembrane helix</keyword>
<evidence type="ECO:0000313" key="6">
    <source>
        <dbReference type="Proteomes" id="UP001303473"/>
    </source>
</evidence>
<accession>A0AAN6N2Y7</accession>
<dbReference type="Proteomes" id="UP001303473">
    <property type="component" value="Unassembled WGS sequence"/>
</dbReference>
<reference evidence="6" key="1">
    <citation type="journal article" date="2023" name="Mol. Phylogenet. Evol.">
        <title>Genome-scale phylogeny and comparative genomics of the fungal order Sordariales.</title>
        <authorList>
            <person name="Hensen N."/>
            <person name="Bonometti L."/>
            <person name="Westerberg I."/>
            <person name="Brannstrom I.O."/>
            <person name="Guillou S."/>
            <person name="Cros-Aarteil S."/>
            <person name="Calhoun S."/>
            <person name="Haridas S."/>
            <person name="Kuo A."/>
            <person name="Mondo S."/>
            <person name="Pangilinan J."/>
            <person name="Riley R."/>
            <person name="LaButti K."/>
            <person name="Andreopoulos B."/>
            <person name="Lipzen A."/>
            <person name="Chen C."/>
            <person name="Yan M."/>
            <person name="Daum C."/>
            <person name="Ng V."/>
            <person name="Clum A."/>
            <person name="Steindorff A."/>
            <person name="Ohm R.A."/>
            <person name="Martin F."/>
            <person name="Silar P."/>
            <person name="Natvig D.O."/>
            <person name="Lalanne C."/>
            <person name="Gautier V."/>
            <person name="Ament-Velasquez S.L."/>
            <person name="Kruys A."/>
            <person name="Hutchinson M.I."/>
            <person name="Powell A.J."/>
            <person name="Barry K."/>
            <person name="Miller A.N."/>
            <person name="Grigoriev I.V."/>
            <person name="Debuchy R."/>
            <person name="Gladieux P."/>
            <person name="Hiltunen Thoren M."/>
            <person name="Johannesson H."/>
        </authorList>
    </citation>
    <scope>NUCLEOTIDE SEQUENCE [LARGE SCALE GENOMIC DNA]</scope>
    <source>
        <strain evidence="6">CBS 340.73</strain>
    </source>
</reference>
<evidence type="ECO:0000256" key="1">
    <source>
        <dbReference type="ARBA" id="ARBA00022448"/>
    </source>
</evidence>
<dbReference type="AlphaFoldDB" id="A0AAN6N2Y7"/>
<feature type="compositionally biased region" description="Low complexity" evidence="3">
    <location>
        <begin position="1"/>
        <end position="15"/>
    </location>
</feature>
<evidence type="ECO:0000313" key="5">
    <source>
        <dbReference type="EMBL" id="KAK3938079.1"/>
    </source>
</evidence>
<keyword evidence="4" id="KW-0472">Membrane</keyword>
<gene>
    <name evidence="5" type="ORF">QBC46DRAFT_410505</name>
</gene>
<dbReference type="PANTHER" id="PTHR43029">
    <property type="entry name" value="AMMONIUM TRANSPORTER MEP2"/>
    <property type="match status" value="1"/>
</dbReference>